<dbReference type="SUPFAM" id="SSF56112">
    <property type="entry name" value="Protein kinase-like (PK-like)"/>
    <property type="match status" value="1"/>
</dbReference>
<evidence type="ECO:0000313" key="5">
    <source>
        <dbReference type="Proteomes" id="UP000601435"/>
    </source>
</evidence>
<feature type="transmembrane region" description="Helical" evidence="2">
    <location>
        <begin position="635"/>
        <end position="654"/>
    </location>
</feature>
<dbReference type="Pfam" id="PF00069">
    <property type="entry name" value="Pkinase"/>
    <property type="match status" value="1"/>
</dbReference>
<dbReference type="GO" id="GO:0044773">
    <property type="term" value="P:mitotic DNA damage checkpoint signaling"/>
    <property type="evidence" value="ECO:0007669"/>
    <property type="project" value="TreeGrafter"/>
</dbReference>
<evidence type="ECO:0000256" key="2">
    <source>
        <dbReference type="SAM" id="Phobius"/>
    </source>
</evidence>
<dbReference type="InterPro" id="IPR008266">
    <property type="entry name" value="Tyr_kinase_AS"/>
</dbReference>
<feature type="region of interest" description="Disordered" evidence="1">
    <location>
        <begin position="236"/>
        <end position="276"/>
    </location>
</feature>
<dbReference type="AlphaFoldDB" id="A0A813CL01"/>
<dbReference type="Gene3D" id="1.10.510.10">
    <property type="entry name" value="Transferase(Phosphotransferase) domain 1"/>
    <property type="match status" value="2"/>
</dbReference>
<name>A0A813CL01_9DINO</name>
<dbReference type="PANTHER" id="PTHR44167">
    <property type="entry name" value="OVARIAN-SPECIFIC SERINE/THREONINE-PROTEIN KINASE LOK-RELATED"/>
    <property type="match status" value="1"/>
</dbReference>
<keyword evidence="2" id="KW-0812">Transmembrane</keyword>
<protein>
    <submittedName>
        <fullName evidence="4">CPK1 protein</fullName>
    </submittedName>
</protein>
<gene>
    <name evidence="4" type="primary">CPK1</name>
    <name evidence="4" type="ORF">SNEC2469_LOCUS35497</name>
</gene>
<evidence type="ECO:0000313" key="4">
    <source>
        <dbReference type="EMBL" id="CAE7945086.1"/>
    </source>
</evidence>
<comment type="caution">
    <text evidence="4">The sequence shown here is derived from an EMBL/GenBank/DDBJ whole genome shotgun (WGS) entry which is preliminary data.</text>
</comment>
<dbReference type="OrthoDB" id="417942at2759"/>
<dbReference type="EMBL" id="CAJNJA010103029">
    <property type="protein sequence ID" value="CAE7945086.1"/>
    <property type="molecule type" value="Genomic_DNA"/>
</dbReference>
<evidence type="ECO:0000256" key="1">
    <source>
        <dbReference type="SAM" id="MobiDB-lite"/>
    </source>
</evidence>
<accession>A0A813CL01</accession>
<proteinExistence type="predicted"/>
<keyword evidence="2" id="KW-1133">Transmembrane helix</keyword>
<keyword evidence="5" id="KW-1185">Reference proteome</keyword>
<dbReference type="GO" id="GO:0005634">
    <property type="term" value="C:nucleus"/>
    <property type="evidence" value="ECO:0007669"/>
    <property type="project" value="TreeGrafter"/>
</dbReference>
<dbReference type="GO" id="GO:0005524">
    <property type="term" value="F:ATP binding"/>
    <property type="evidence" value="ECO:0007669"/>
    <property type="project" value="InterPro"/>
</dbReference>
<reference evidence="4" key="1">
    <citation type="submission" date="2021-02" db="EMBL/GenBank/DDBJ databases">
        <authorList>
            <person name="Dougan E. K."/>
            <person name="Rhodes N."/>
            <person name="Thang M."/>
            <person name="Chan C."/>
        </authorList>
    </citation>
    <scope>NUCLEOTIDE SEQUENCE</scope>
</reference>
<sequence>MERWEESGSPGSSLSPPILPAVARRRTAAAFLLLDSPGEDEQALLTLCNQGHDDAQTVPGHKHRLASSFSGHGSHSDEAKAVAGDLGQFLHDPSKIADASAWAKLMTDVAVVANFGALILTFLGAAYHAYGYVQLRNAQKQASRSQGGGGGRWAEGYSYPGRGRSKLLLRFHGYVDFKDLAAHGEFTKAVERQHHDSIGNMRHLRSIFEEVRPITDAIHGKVIQYRWRAPHQEKLCEAKSQGQTPKSKVTQNRGRFTNVRTSLQQNPKHPDNPHPEDALTEIGVLSYLRLQSNVPVYLLRMLGAFCDDTHTLLVTEWVSDGELFNHVASGRLGTDEGVVRGLMWQLFHGTNFLHAHDIGHRDISLENVLVSFDRTKRDQYHLRLMDFGQAVRTRSACRSVFLRYFRPAGKPYYRGPEVYIPGENPQVHVRCPATAQGGDVVFVDNLKRDGRPDGYRNEVRLPPDAIPGQICLADTWGYEVPPLDVFALGVCFFILAWQVPPWSRALPLDATFMYVQQHGIPPLLNAWHKRHLSPEAMKLVKEMVAADPRQRPSVQDCLASAWLVPLRNDPAQSLKGLRCCVPTHPAAATEHGGAASSTVPADDMVTEMARMDLGALCTTSVMPVKRSAFPRIQAFWYQGLACFMPVALGCGLFVRGSQLKHSLASALP</sequence>
<dbReference type="GO" id="GO:0004674">
    <property type="term" value="F:protein serine/threonine kinase activity"/>
    <property type="evidence" value="ECO:0007669"/>
    <property type="project" value="TreeGrafter"/>
</dbReference>
<dbReference type="PROSITE" id="PS00109">
    <property type="entry name" value="PROTEIN_KINASE_TYR"/>
    <property type="match status" value="1"/>
</dbReference>
<keyword evidence="2" id="KW-0472">Membrane</keyword>
<evidence type="ECO:0000259" key="3">
    <source>
        <dbReference type="PROSITE" id="PS50011"/>
    </source>
</evidence>
<dbReference type="Proteomes" id="UP000601435">
    <property type="component" value="Unassembled WGS sequence"/>
</dbReference>
<dbReference type="PROSITE" id="PS50011">
    <property type="entry name" value="PROTEIN_KINASE_DOM"/>
    <property type="match status" value="1"/>
</dbReference>
<feature type="domain" description="Protein kinase" evidence="3">
    <location>
        <begin position="208"/>
        <end position="563"/>
    </location>
</feature>
<dbReference type="InterPro" id="IPR000719">
    <property type="entry name" value="Prot_kinase_dom"/>
</dbReference>
<organism evidence="4 5">
    <name type="scientific">Symbiodinium necroappetens</name>
    <dbReference type="NCBI Taxonomy" id="1628268"/>
    <lineage>
        <taxon>Eukaryota</taxon>
        <taxon>Sar</taxon>
        <taxon>Alveolata</taxon>
        <taxon>Dinophyceae</taxon>
        <taxon>Suessiales</taxon>
        <taxon>Symbiodiniaceae</taxon>
        <taxon>Symbiodinium</taxon>
    </lineage>
</organism>
<dbReference type="PANTHER" id="PTHR44167:SF30">
    <property type="entry name" value="PHOSPHORYLASE KINASE"/>
    <property type="match status" value="1"/>
</dbReference>
<dbReference type="SMART" id="SM00220">
    <property type="entry name" value="S_TKc"/>
    <property type="match status" value="1"/>
</dbReference>
<dbReference type="InterPro" id="IPR011009">
    <property type="entry name" value="Kinase-like_dom_sf"/>
</dbReference>
<feature type="transmembrane region" description="Helical" evidence="2">
    <location>
        <begin position="109"/>
        <end position="130"/>
    </location>
</feature>
<feature type="compositionally biased region" description="Polar residues" evidence="1">
    <location>
        <begin position="240"/>
        <end position="267"/>
    </location>
</feature>